<dbReference type="GO" id="GO:0003723">
    <property type="term" value="F:RNA binding"/>
    <property type="evidence" value="ECO:0007669"/>
    <property type="project" value="UniProtKB-KW"/>
</dbReference>
<dbReference type="InterPro" id="IPR006145">
    <property type="entry name" value="PsdUridine_synth_RsuA/RluA"/>
</dbReference>
<keyword evidence="1" id="KW-0413">Isomerase</keyword>
<comment type="caution">
    <text evidence="7">The sequence shown here is derived from an EMBL/GenBank/DDBJ whole genome shotgun (WGS) entry which is preliminary data.</text>
</comment>
<dbReference type="InterPro" id="IPR020103">
    <property type="entry name" value="PsdUridine_synth_cat_dom_sf"/>
</dbReference>
<dbReference type="Proteomes" id="UP000769157">
    <property type="component" value="Unassembled WGS sequence"/>
</dbReference>
<evidence type="ECO:0000256" key="3">
    <source>
        <dbReference type="ARBA" id="ARBA00038944"/>
    </source>
</evidence>
<keyword evidence="5" id="KW-0694">RNA-binding</keyword>
<dbReference type="FunFam" id="3.40.140.10:FF:000061">
    <property type="entry name" value="DRAP deaminase"/>
    <property type="match status" value="1"/>
</dbReference>
<dbReference type="EC" id="5.4.99.28" evidence="3"/>
<sequence length="575" mass="65224">MFWALTKMSFEHPNKVRKVDHNGFRMRQVYVDARNLSAYQKLGGDKNAENLSDLPLNKTIREEEDDAQYILEGPLRRLKPYYFTYMTHCKQRWMDQNILKVFSHEFRLHPESYYRNALEKGRVTVNEKVANPDTILRNGDLIAHRMHRHEPPVTSRPIKIVYQDDELLVIDKPSGLPVHPTGRYRHNTVTFILEKEHGIKAHPCNRLDRLTSGLMFLGKTAAGAEKMVKQMREREVSKQYIAKVVGEFPPGVDIVCEEPLRTVDPRIAFNIVDRENGKEAKTSFKRLSFDGETSLVLCKPFTGRTHQIRVHLQFLGYPIVNDPLYSSPKIWGDNLGKNGDFDIIEKSEKLSKIGKTEPATSWLHQNDNGEIQSTGNFCDDCGGQLYSDPGPNDLDLYLHAYKYSSSLDDGWSYQTELPDWALESQKKYMSLALEQAEKCPPLDTAFCVGAVITCGGKVLATGHTRELEGNTHAEQCALEKYFKQTGSRTLPEGSEIYTTMEPCSERLSGNEPCADRILKLADKITTCFVGVLEPDDFVANNVSRRKLETAGISYIQVPGFEEKSLAVAKKGHEVS</sequence>
<gene>
    <name evidence="7" type="ORF">OGAPHI_004480</name>
</gene>
<dbReference type="Pfam" id="PF00849">
    <property type="entry name" value="PseudoU_synth_2"/>
    <property type="match status" value="1"/>
</dbReference>
<reference evidence="7" key="2">
    <citation type="submission" date="2021-01" db="EMBL/GenBank/DDBJ databases">
        <authorList>
            <person name="Schikora-Tamarit M.A."/>
        </authorList>
    </citation>
    <scope>NUCLEOTIDE SEQUENCE</scope>
    <source>
        <strain evidence="7">CBS6075</strain>
    </source>
</reference>
<dbReference type="AlphaFoldDB" id="A0A9P8T5U4"/>
<evidence type="ECO:0000259" key="6">
    <source>
        <dbReference type="PROSITE" id="PS51747"/>
    </source>
</evidence>
<dbReference type="PROSITE" id="PS51747">
    <property type="entry name" value="CYT_DCMP_DEAMINASES_2"/>
    <property type="match status" value="1"/>
</dbReference>
<dbReference type="GO" id="GO:0016814">
    <property type="term" value="F:hydrolase activity, acting on carbon-nitrogen (but not peptide) bonds, in cyclic amidines"/>
    <property type="evidence" value="ECO:0007669"/>
    <property type="project" value="UniProtKB-ARBA"/>
</dbReference>
<dbReference type="GO" id="GO:0000455">
    <property type="term" value="P:enzyme-directed rRNA pseudouridine synthesis"/>
    <property type="evidence" value="ECO:0007669"/>
    <property type="project" value="TreeGrafter"/>
</dbReference>
<accession>A0A9P8T5U4</accession>
<dbReference type="PROSITE" id="PS50889">
    <property type="entry name" value="S4"/>
    <property type="match status" value="1"/>
</dbReference>
<dbReference type="GO" id="GO:0160151">
    <property type="term" value="F:tRNA pseudouridine(32) synthase activity"/>
    <property type="evidence" value="ECO:0007669"/>
    <property type="project" value="UniProtKB-EC"/>
</dbReference>
<dbReference type="PANTHER" id="PTHR21600">
    <property type="entry name" value="MITOCHONDRIAL RNA PSEUDOURIDINE SYNTHASE"/>
    <property type="match status" value="1"/>
</dbReference>
<dbReference type="Pfam" id="PF18785">
    <property type="entry name" value="Inv-AAD"/>
    <property type="match status" value="1"/>
</dbReference>
<evidence type="ECO:0000256" key="5">
    <source>
        <dbReference type="PROSITE-ProRule" id="PRU00182"/>
    </source>
</evidence>
<dbReference type="InterPro" id="IPR016193">
    <property type="entry name" value="Cytidine_deaminase-like"/>
</dbReference>
<dbReference type="PANTHER" id="PTHR21600:SF40">
    <property type="entry name" value="PSEUDOURIDYLATE SYNTHASE RPUSD2"/>
    <property type="match status" value="1"/>
</dbReference>
<dbReference type="InterPro" id="IPR050188">
    <property type="entry name" value="RluA_PseudoU_synthase"/>
</dbReference>
<evidence type="ECO:0000256" key="1">
    <source>
        <dbReference type="ARBA" id="ARBA00023235"/>
    </source>
</evidence>
<evidence type="ECO:0000256" key="4">
    <source>
        <dbReference type="PIRSR" id="PIRSR606225-1"/>
    </source>
</evidence>
<proteinExistence type="predicted"/>
<dbReference type="InterPro" id="IPR006224">
    <property type="entry name" value="PsdUridine_synth_RluA-like_CS"/>
</dbReference>
<evidence type="ECO:0000256" key="2">
    <source>
        <dbReference type="ARBA" id="ARBA00036184"/>
    </source>
</evidence>
<dbReference type="GeneID" id="70236445"/>
<dbReference type="NCBIfam" id="TIGR00005">
    <property type="entry name" value="rluA_subfam"/>
    <property type="match status" value="1"/>
</dbReference>
<dbReference type="InterPro" id="IPR002125">
    <property type="entry name" value="CMP_dCMP_dom"/>
</dbReference>
<dbReference type="InterPro" id="IPR006225">
    <property type="entry name" value="PsdUridine_synth_RluC/D"/>
</dbReference>
<comment type="catalytic activity">
    <reaction evidence="2">
        <text>uridine(32) in tRNA = pseudouridine(32) in tRNA</text>
        <dbReference type="Rhea" id="RHEA:42544"/>
        <dbReference type="Rhea" id="RHEA-COMP:10107"/>
        <dbReference type="Rhea" id="RHEA-COMP:10108"/>
        <dbReference type="ChEBI" id="CHEBI:65314"/>
        <dbReference type="ChEBI" id="CHEBI:65315"/>
        <dbReference type="EC" id="5.4.99.28"/>
    </reaction>
</comment>
<protein>
    <recommendedName>
        <fullName evidence="3">tRNA pseudouridine(32) synthase</fullName>
        <ecNumber evidence="3">5.4.99.28</ecNumber>
    </recommendedName>
</protein>
<reference evidence="7" key="1">
    <citation type="journal article" date="2021" name="Open Biol.">
        <title>Shared evolutionary footprints suggest mitochondrial oxidative damage underlies multiple complex I losses in fungi.</title>
        <authorList>
            <person name="Schikora-Tamarit M.A."/>
            <person name="Marcet-Houben M."/>
            <person name="Nosek J."/>
            <person name="Gabaldon T."/>
        </authorList>
    </citation>
    <scope>NUCLEOTIDE SEQUENCE</scope>
    <source>
        <strain evidence="7">CBS6075</strain>
    </source>
</reference>
<evidence type="ECO:0000313" key="7">
    <source>
        <dbReference type="EMBL" id="KAH3666291.1"/>
    </source>
</evidence>
<feature type="domain" description="CMP/dCMP-type deaminase" evidence="6">
    <location>
        <begin position="423"/>
        <end position="554"/>
    </location>
</feature>
<dbReference type="FunFam" id="3.30.2350.10:FF:000017">
    <property type="entry name" value="Pseudouridine synthase"/>
    <property type="match status" value="1"/>
</dbReference>
<dbReference type="SUPFAM" id="SSF53927">
    <property type="entry name" value="Cytidine deaminase-like"/>
    <property type="match status" value="1"/>
</dbReference>
<name>A0A9P8T5U4_9ASCO</name>
<keyword evidence="8" id="KW-1185">Reference proteome</keyword>
<dbReference type="PROSITE" id="PS01129">
    <property type="entry name" value="PSI_RLU"/>
    <property type="match status" value="1"/>
</dbReference>
<dbReference type="CDD" id="cd02557">
    <property type="entry name" value="PseudoU_synth_ScRIB2"/>
    <property type="match status" value="1"/>
</dbReference>
<dbReference type="GO" id="GO:0019239">
    <property type="term" value="F:deaminase activity"/>
    <property type="evidence" value="ECO:0007669"/>
    <property type="project" value="UniProtKB-ARBA"/>
</dbReference>
<dbReference type="Gene3D" id="3.40.140.10">
    <property type="entry name" value="Cytidine Deaminase, domain 2"/>
    <property type="match status" value="1"/>
</dbReference>
<dbReference type="Gene3D" id="3.30.2350.10">
    <property type="entry name" value="Pseudouridine synthase"/>
    <property type="match status" value="1"/>
</dbReference>
<dbReference type="GO" id="GO:0031119">
    <property type="term" value="P:tRNA pseudouridine synthesis"/>
    <property type="evidence" value="ECO:0007669"/>
    <property type="project" value="UniProtKB-ARBA"/>
</dbReference>
<feature type="active site" evidence="4">
    <location>
        <position position="208"/>
    </location>
</feature>
<dbReference type="SUPFAM" id="SSF55120">
    <property type="entry name" value="Pseudouridine synthase"/>
    <property type="match status" value="1"/>
</dbReference>
<organism evidence="7 8">
    <name type="scientific">Ogataea philodendri</name>
    <dbReference type="NCBI Taxonomy" id="1378263"/>
    <lineage>
        <taxon>Eukaryota</taxon>
        <taxon>Fungi</taxon>
        <taxon>Dikarya</taxon>
        <taxon>Ascomycota</taxon>
        <taxon>Saccharomycotina</taxon>
        <taxon>Pichiomycetes</taxon>
        <taxon>Pichiales</taxon>
        <taxon>Pichiaceae</taxon>
        <taxon>Ogataea</taxon>
    </lineage>
</organism>
<dbReference type="CDD" id="cd00165">
    <property type="entry name" value="S4"/>
    <property type="match status" value="1"/>
</dbReference>
<dbReference type="RefSeq" id="XP_046061495.1">
    <property type="nucleotide sequence ID" value="XM_046205563.1"/>
</dbReference>
<dbReference type="OrthoDB" id="424794at2759"/>
<evidence type="ECO:0000313" key="8">
    <source>
        <dbReference type="Proteomes" id="UP000769157"/>
    </source>
</evidence>
<dbReference type="EMBL" id="JAEUBE010000295">
    <property type="protein sequence ID" value="KAH3666291.1"/>
    <property type="molecule type" value="Genomic_DNA"/>
</dbReference>